<dbReference type="InterPro" id="IPR043128">
    <property type="entry name" value="Rev_trsase/Diguanyl_cyclase"/>
</dbReference>
<feature type="region of interest" description="Disordered" evidence="3">
    <location>
        <begin position="16"/>
        <end position="36"/>
    </location>
</feature>
<evidence type="ECO:0000313" key="6">
    <source>
        <dbReference type="Proteomes" id="UP001558613"/>
    </source>
</evidence>
<comment type="caution">
    <text evidence="5">The sequence shown here is derived from an EMBL/GenBank/DDBJ whole genome shotgun (WGS) entry which is preliminary data.</text>
</comment>
<dbReference type="InterPro" id="IPR012337">
    <property type="entry name" value="RNaseH-like_sf"/>
</dbReference>
<evidence type="ECO:0000259" key="4">
    <source>
        <dbReference type="Pfam" id="PF00078"/>
    </source>
</evidence>
<protein>
    <recommendedName>
        <fullName evidence="2">ribonuclease H</fullName>
        <ecNumber evidence="2">3.1.26.4</ecNumber>
    </recommendedName>
</protein>
<evidence type="ECO:0000256" key="1">
    <source>
        <dbReference type="ARBA" id="ARBA00010879"/>
    </source>
</evidence>
<evidence type="ECO:0000256" key="3">
    <source>
        <dbReference type="SAM" id="MobiDB-lite"/>
    </source>
</evidence>
<dbReference type="InterPro" id="IPR050951">
    <property type="entry name" value="Retrovirus_Pol_polyprotein"/>
</dbReference>
<comment type="similarity">
    <text evidence="1">Belongs to the beta type-B retroviral polymerase family. HERV class-II K(HML-2) pol subfamily.</text>
</comment>
<gene>
    <name evidence="5" type="ORF">QQF64_027215</name>
</gene>
<name>A0ABR3NCF3_9TELE</name>
<evidence type="ECO:0000313" key="5">
    <source>
        <dbReference type="EMBL" id="KAL1274401.1"/>
    </source>
</evidence>
<feature type="domain" description="Reverse transcriptase" evidence="4">
    <location>
        <begin position="295"/>
        <end position="371"/>
    </location>
</feature>
<proteinExistence type="inferred from homology"/>
<dbReference type="EMBL" id="JAYMGO010000005">
    <property type="protein sequence ID" value="KAL1274401.1"/>
    <property type="molecule type" value="Genomic_DNA"/>
</dbReference>
<dbReference type="InterPro" id="IPR000477">
    <property type="entry name" value="RT_dom"/>
</dbReference>
<dbReference type="Pfam" id="PF00078">
    <property type="entry name" value="RVT_1"/>
    <property type="match status" value="1"/>
</dbReference>
<dbReference type="Gene3D" id="3.10.10.10">
    <property type="entry name" value="HIV Type 1 Reverse Transcriptase, subunit A, domain 1"/>
    <property type="match status" value="1"/>
</dbReference>
<dbReference type="SUPFAM" id="SSF56672">
    <property type="entry name" value="DNA/RNA polymerases"/>
    <property type="match status" value="1"/>
</dbReference>
<sequence length="414" mass="46158">MQIKMCELELKAAQSTPLPVAQPQPIASTPSDGTSSGANFDVSKNISLVPQFRETEVDSYFGVFERITSALNWSREVWPLLLQCKLTSKAQEVCATLSLEDSLKCDVVKAAILRANELVSEAYRQRFRSHKKNSSQMFVEFAREKGDLFDKWVASTYHLESQGALERFHQTLKAMLRKYCLDTSKEWDEGVPLVLFAAFHNRESLQQHAVKTDGNSSSTSSSITACSTASLLVAAYKEDVLQHDIDVGNAAPIKQNAYRVNIAKRAVMNDEVEYLLEHGLAKHSCSPWSSPCLLVPKSDGSARFCTDYRKVNAVTVPDCFPLPRMEDCVDNLGSARYVSKLDLLKGYWQVPLTSRASDISAFVTPNNFLQYSPDSKMTPEWIRAGDKDYGFVPDPVQTLTVSANKAIHPDPLKK</sequence>
<organism evidence="5 6">
    <name type="scientific">Cirrhinus molitorella</name>
    <name type="common">mud carp</name>
    <dbReference type="NCBI Taxonomy" id="172907"/>
    <lineage>
        <taxon>Eukaryota</taxon>
        <taxon>Metazoa</taxon>
        <taxon>Chordata</taxon>
        <taxon>Craniata</taxon>
        <taxon>Vertebrata</taxon>
        <taxon>Euteleostomi</taxon>
        <taxon>Actinopterygii</taxon>
        <taxon>Neopterygii</taxon>
        <taxon>Teleostei</taxon>
        <taxon>Ostariophysi</taxon>
        <taxon>Cypriniformes</taxon>
        <taxon>Cyprinidae</taxon>
        <taxon>Labeoninae</taxon>
        <taxon>Labeonini</taxon>
        <taxon>Cirrhinus</taxon>
    </lineage>
</organism>
<accession>A0ABR3NCF3</accession>
<dbReference type="InterPro" id="IPR043502">
    <property type="entry name" value="DNA/RNA_pol_sf"/>
</dbReference>
<dbReference type="Gene3D" id="3.30.70.270">
    <property type="match status" value="1"/>
</dbReference>
<dbReference type="PANTHER" id="PTHR37984">
    <property type="entry name" value="PROTEIN CBG26694"/>
    <property type="match status" value="1"/>
</dbReference>
<dbReference type="Proteomes" id="UP001558613">
    <property type="component" value="Unassembled WGS sequence"/>
</dbReference>
<dbReference type="SUPFAM" id="SSF53098">
    <property type="entry name" value="Ribonuclease H-like"/>
    <property type="match status" value="1"/>
</dbReference>
<dbReference type="PANTHER" id="PTHR37984:SF5">
    <property type="entry name" value="PROTEIN NYNRIN-LIKE"/>
    <property type="match status" value="1"/>
</dbReference>
<dbReference type="InterPro" id="IPR036397">
    <property type="entry name" value="RNaseH_sf"/>
</dbReference>
<dbReference type="CDD" id="cd01647">
    <property type="entry name" value="RT_LTR"/>
    <property type="match status" value="1"/>
</dbReference>
<dbReference type="EC" id="3.1.26.4" evidence="2"/>
<evidence type="ECO:0000256" key="2">
    <source>
        <dbReference type="ARBA" id="ARBA00012180"/>
    </source>
</evidence>
<keyword evidence="6" id="KW-1185">Reference proteome</keyword>
<reference evidence="5 6" key="1">
    <citation type="submission" date="2023-09" db="EMBL/GenBank/DDBJ databases">
        <authorList>
            <person name="Wang M."/>
        </authorList>
    </citation>
    <scope>NUCLEOTIDE SEQUENCE [LARGE SCALE GENOMIC DNA]</scope>
    <source>
        <strain evidence="5">GT-2023</strain>
        <tissue evidence="5">Liver</tissue>
    </source>
</reference>
<feature type="compositionally biased region" description="Polar residues" evidence="3">
    <location>
        <begin position="25"/>
        <end position="36"/>
    </location>
</feature>
<dbReference type="Gene3D" id="3.30.420.10">
    <property type="entry name" value="Ribonuclease H-like superfamily/Ribonuclease H"/>
    <property type="match status" value="1"/>
</dbReference>